<dbReference type="CDD" id="cd14014">
    <property type="entry name" value="STKc_PknB_like"/>
    <property type="match status" value="1"/>
</dbReference>
<evidence type="ECO:0000256" key="3">
    <source>
        <dbReference type="ARBA" id="ARBA00022777"/>
    </source>
</evidence>
<dbReference type="PANTHER" id="PTHR43289">
    <property type="entry name" value="MITOGEN-ACTIVATED PROTEIN KINASE KINASE KINASE 20-RELATED"/>
    <property type="match status" value="1"/>
</dbReference>
<feature type="transmembrane region" description="Helical" evidence="6">
    <location>
        <begin position="116"/>
        <end position="138"/>
    </location>
</feature>
<dbReference type="GO" id="GO:0004674">
    <property type="term" value="F:protein serine/threonine kinase activity"/>
    <property type="evidence" value="ECO:0007669"/>
    <property type="project" value="UniProtKB-KW"/>
</dbReference>
<feature type="transmembrane region" description="Helical" evidence="6">
    <location>
        <begin position="150"/>
        <end position="170"/>
    </location>
</feature>
<keyword evidence="9" id="KW-1185">Reference proteome</keyword>
<keyword evidence="1" id="KW-0808">Transferase</keyword>
<evidence type="ECO:0000256" key="4">
    <source>
        <dbReference type="ARBA" id="ARBA00022840"/>
    </source>
</evidence>
<keyword evidence="2" id="KW-0547">Nucleotide-binding</keyword>
<dbReference type="GO" id="GO:0005524">
    <property type="term" value="F:ATP binding"/>
    <property type="evidence" value="ECO:0007669"/>
    <property type="project" value="UniProtKB-KW"/>
</dbReference>
<dbReference type="InterPro" id="IPR011009">
    <property type="entry name" value="Kinase-like_dom_sf"/>
</dbReference>
<dbReference type="PROSITE" id="PS00108">
    <property type="entry name" value="PROTEIN_KINASE_ST"/>
    <property type="match status" value="1"/>
</dbReference>
<dbReference type="OrthoDB" id="3915799at2"/>
<dbReference type="AlphaFoldDB" id="A0A1H1DL83"/>
<evidence type="ECO:0000256" key="1">
    <source>
        <dbReference type="ARBA" id="ARBA00022679"/>
    </source>
</evidence>
<dbReference type="EMBL" id="FNKK01000002">
    <property type="protein sequence ID" value="SDQ77202.1"/>
    <property type="molecule type" value="Genomic_DNA"/>
</dbReference>
<dbReference type="Gene3D" id="1.10.510.10">
    <property type="entry name" value="Transferase(Phosphotransferase) domain 1"/>
    <property type="match status" value="1"/>
</dbReference>
<feature type="region of interest" description="Disordered" evidence="5">
    <location>
        <begin position="1"/>
        <end position="78"/>
    </location>
</feature>
<reference evidence="8 9" key="1">
    <citation type="submission" date="2016-10" db="EMBL/GenBank/DDBJ databases">
        <authorList>
            <person name="de Groot N.N."/>
        </authorList>
    </citation>
    <scope>NUCLEOTIDE SEQUENCE [LARGE SCALE GENOMIC DNA]</scope>
    <source>
        <strain evidence="8 9">DSM 43794</strain>
    </source>
</reference>
<evidence type="ECO:0000256" key="2">
    <source>
        <dbReference type="ARBA" id="ARBA00022741"/>
    </source>
</evidence>
<feature type="compositionally biased region" description="Pro residues" evidence="5">
    <location>
        <begin position="49"/>
        <end position="77"/>
    </location>
</feature>
<name>A0A1H1DL83_9ACTN</name>
<accession>A0A1H1DL83</accession>
<dbReference type="PROSITE" id="PS50011">
    <property type="entry name" value="PROTEIN_KINASE_DOM"/>
    <property type="match status" value="1"/>
</dbReference>
<dbReference type="Proteomes" id="UP000217103">
    <property type="component" value="Unassembled WGS sequence"/>
</dbReference>
<evidence type="ECO:0000313" key="9">
    <source>
        <dbReference type="Proteomes" id="UP000217103"/>
    </source>
</evidence>
<dbReference type="InterPro" id="IPR008271">
    <property type="entry name" value="Ser/Thr_kinase_AS"/>
</dbReference>
<keyword evidence="6" id="KW-1133">Transmembrane helix</keyword>
<evidence type="ECO:0000259" key="7">
    <source>
        <dbReference type="PROSITE" id="PS50011"/>
    </source>
</evidence>
<dbReference type="PANTHER" id="PTHR43289:SF34">
    <property type="entry name" value="SERINE_THREONINE-PROTEIN KINASE YBDM-RELATED"/>
    <property type="match status" value="1"/>
</dbReference>
<keyword evidence="6" id="KW-0472">Membrane</keyword>
<feature type="domain" description="Protein kinase" evidence="7">
    <location>
        <begin position="268"/>
        <end position="517"/>
    </location>
</feature>
<dbReference type="Gene3D" id="3.30.200.20">
    <property type="entry name" value="Phosphorylase Kinase, domain 1"/>
    <property type="match status" value="1"/>
</dbReference>
<sequence length="517" mass="54713">MSSHHEPPDHTPPPGSYDGYRTAGREHAPDDHASRNHAAHTHPPYGHATPPPRAPGGPPHPPPPFHDPHRVPPPPPHRSTGRVALSILWAFVPILTCGVGTPFTMGHAAARRRSPWLAFAAVLYGIGIISFWAAVSIYESSDQIPGEVDAFIAVGFFGSTIGGVVHSFLIRSSVFPGTSLFASPPVPQQPYGRPGPHAAHPHAAASPSWREAETVLSGTDKPSGRPRAAAFSAPQEAQSVPPGPRRTPAGEPAAKPLRATDPAQIGPYRLLGLLGRGGQGAVYLGLTPDGARVAVKVLHDWFAGDETAKSRFLREVEATRRVAPFSTARVLDVRVDDELAYIVSEYVDGCSLEQLVREQGPRDADALTRLALATSGALAAIHRAGIVHRDFKPANVLIGSDGPRVIDFGIARALDQTSATSGKIIGTPAYMSPEQFSSGRVGPASDIFSWAATMIYAASGRAAFEADSIPAVINRILNHQPDLSCLPAAMRPLAAACLDKNPDNRPTASEVMLGIVH</sequence>
<keyword evidence="3 8" id="KW-0418">Kinase</keyword>
<evidence type="ECO:0000256" key="6">
    <source>
        <dbReference type="SAM" id="Phobius"/>
    </source>
</evidence>
<feature type="compositionally biased region" description="Basic and acidic residues" evidence="5">
    <location>
        <begin position="23"/>
        <end position="34"/>
    </location>
</feature>
<dbReference type="RefSeq" id="WP_131815495.1">
    <property type="nucleotide sequence ID" value="NZ_FNKK01000002.1"/>
</dbReference>
<dbReference type="Pfam" id="PF00069">
    <property type="entry name" value="Pkinase"/>
    <property type="match status" value="1"/>
</dbReference>
<keyword evidence="8" id="KW-0723">Serine/threonine-protein kinase</keyword>
<feature type="region of interest" description="Disordered" evidence="5">
    <location>
        <begin position="186"/>
        <end position="259"/>
    </location>
</feature>
<evidence type="ECO:0000313" key="8">
    <source>
        <dbReference type="EMBL" id="SDQ77202.1"/>
    </source>
</evidence>
<dbReference type="InterPro" id="IPR000719">
    <property type="entry name" value="Prot_kinase_dom"/>
</dbReference>
<keyword evidence="4" id="KW-0067">ATP-binding</keyword>
<evidence type="ECO:0000256" key="5">
    <source>
        <dbReference type="SAM" id="MobiDB-lite"/>
    </source>
</evidence>
<organism evidence="8 9">
    <name type="scientific">Thermostaphylospora chromogena</name>
    <dbReference type="NCBI Taxonomy" id="35622"/>
    <lineage>
        <taxon>Bacteria</taxon>
        <taxon>Bacillati</taxon>
        <taxon>Actinomycetota</taxon>
        <taxon>Actinomycetes</taxon>
        <taxon>Streptosporangiales</taxon>
        <taxon>Thermomonosporaceae</taxon>
        <taxon>Thermostaphylospora</taxon>
    </lineage>
</organism>
<feature type="compositionally biased region" description="Low complexity" evidence="5">
    <location>
        <begin position="196"/>
        <end position="208"/>
    </location>
</feature>
<gene>
    <name evidence="8" type="ORF">SAMN04489764_2059</name>
</gene>
<proteinExistence type="predicted"/>
<keyword evidence="6" id="KW-0812">Transmembrane</keyword>
<dbReference type="STRING" id="35622.SAMN04489764_2059"/>
<feature type="transmembrane region" description="Helical" evidence="6">
    <location>
        <begin position="83"/>
        <end position="104"/>
    </location>
</feature>
<dbReference type="SUPFAM" id="SSF56112">
    <property type="entry name" value="Protein kinase-like (PK-like)"/>
    <property type="match status" value="1"/>
</dbReference>
<protein>
    <submittedName>
        <fullName evidence="8">Serine/threonine protein kinase</fullName>
    </submittedName>
</protein>